<proteinExistence type="predicted"/>
<keyword evidence="10" id="KW-1185">Reference proteome</keyword>
<evidence type="ECO:0000256" key="1">
    <source>
        <dbReference type="ARBA" id="ARBA00004196"/>
    </source>
</evidence>
<dbReference type="HOGENOM" id="CLU_034652_5_0_0"/>
<feature type="chain" id="PRO_5004795064" evidence="7">
    <location>
        <begin position="27"/>
        <end position="473"/>
    </location>
</feature>
<dbReference type="OrthoDB" id="9805202at2"/>
<dbReference type="RefSeq" id="WP_104023070.1">
    <property type="nucleotide sequence ID" value="NZ_CP007128.1"/>
</dbReference>
<dbReference type="GO" id="GO:0009055">
    <property type="term" value="F:electron transfer activity"/>
    <property type="evidence" value="ECO:0007669"/>
    <property type="project" value="InterPro"/>
</dbReference>
<evidence type="ECO:0000259" key="8">
    <source>
        <dbReference type="PROSITE" id="PS51007"/>
    </source>
</evidence>
<evidence type="ECO:0000256" key="4">
    <source>
        <dbReference type="ARBA" id="ARBA00023002"/>
    </source>
</evidence>
<gene>
    <name evidence="9" type="ORF">J421_1826</name>
</gene>
<dbReference type="Pfam" id="PF03150">
    <property type="entry name" value="CCP_MauG"/>
    <property type="match status" value="1"/>
</dbReference>
<dbReference type="GO" id="GO:0020037">
    <property type="term" value="F:heme binding"/>
    <property type="evidence" value="ECO:0007669"/>
    <property type="project" value="InterPro"/>
</dbReference>
<dbReference type="PROSITE" id="PS51257">
    <property type="entry name" value="PROKAR_LIPOPROTEIN"/>
    <property type="match status" value="1"/>
</dbReference>
<name>W0RIX6_9BACT</name>
<sequence>MRRPVSSPVAVVAAVVAAACTLAACAERPTEPARTRAPGAASASVASGGVMTSAENAVATAAIVRQLAASRGIVPLRRPAPVRPALVALGRALLFDPILSGNRDIACATCHLPGFSTGDGRSLSIGQGGSGFGPSRLHPAGTLIPRNAPPMFALGAMKHLFWDGRVQLGPDGRVQTPAGAQVTAEMQRTFEFGPISALGMFPVTSRAEMRAGRENEVGMVADTDLRGIWAALMRRLGAIPQYRAMFEAAYPGTRFDQMTFAHASNAIGGFIVDKLTFTNTPWDRFLAGDDRALTTAQLDGAQTFLSLKCSVCHDGATFSDDQFHNVAVAQIGPGEGNGDGGRDDFGRMNVTGLAADRYRFRTTPLRNVELTAPYGHDGAVTSLRAFVAHYSQSDLKLQSFDGASLDAGLRGSLLATASRILATRDTLLNGVVFGDDVVNKLMAYMSALTDDAARNLSSLTPERVPSGLRVPRP</sequence>
<evidence type="ECO:0000313" key="9">
    <source>
        <dbReference type="EMBL" id="AHG89363.1"/>
    </source>
</evidence>
<dbReference type="AlphaFoldDB" id="W0RIX6"/>
<organism evidence="9 10">
    <name type="scientific">Gemmatirosa kalamazoonensis</name>
    <dbReference type="NCBI Taxonomy" id="861299"/>
    <lineage>
        <taxon>Bacteria</taxon>
        <taxon>Pseudomonadati</taxon>
        <taxon>Gemmatimonadota</taxon>
        <taxon>Gemmatimonadia</taxon>
        <taxon>Gemmatimonadales</taxon>
        <taxon>Gemmatimonadaceae</taxon>
        <taxon>Gemmatirosa</taxon>
    </lineage>
</organism>
<accession>W0RIX6</accession>
<evidence type="ECO:0000256" key="6">
    <source>
        <dbReference type="PROSITE-ProRule" id="PRU00433"/>
    </source>
</evidence>
<dbReference type="SUPFAM" id="SSF46626">
    <property type="entry name" value="Cytochrome c"/>
    <property type="match status" value="2"/>
</dbReference>
<keyword evidence="9" id="KW-0575">Peroxidase</keyword>
<dbReference type="GO" id="GO:0046872">
    <property type="term" value="F:metal ion binding"/>
    <property type="evidence" value="ECO:0007669"/>
    <property type="project" value="UniProtKB-KW"/>
</dbReference>
<evidence type="ECO:0000256" key="5">
    <source>
        <dbReference type="ARBA" id="ARBA00023004"/>
    </source>
</evidence>
<dbReference type="InterPro" id="IPR036909">
    <property type="entry name" value="Cyt_c-like_dom_sf"/>
</dbReference>
<dbReference type="InParanoid" id="W0RIX6"/>
<keyword evidence="5 6" id="KW-0408">Iron</keyword>
<keyword evidence="2 6" id="KW-0349">Heme</keyword>
<dbReference type="GO" id="GO:0004130">
    <property type="term" value="F:cytochrome-c peroxidase activity"/>
    <property type="evidence" value="ECO:0007669"/>
    <property type="project" value="TreeGrafter"/>
</dbReference>
<dbReference type="PANTHER" id="PTHR30600">
    <property type="entry name" value="CYTOCHROME C PEROXIDASE-RELATED"/>
    <property type="match status" value="1"/>
</dbReference>
<feature type="signal peptide" evidence="7">
    <location>
        <begin position="1"/>
        <end position="26"/>
    </location>
</feature>
<dbReference type="PROSITE" id="PS51007">
    <property type="entry name" value="CYTC"/>
    <property type="match status" value="1"/>
</dbReference>
<dbReference type="eggNOG" id="COG1858">
    <property type="taxonomic scope" value="Bacteria"/>
</dbReference>
<keyword evidence="4" id="KW-0560">Oxidoreductase</keyword>
<evidence type="ECO:0000256" key="3">
    <source>
        <dbReference type="ARBA" id="ARBA00022723"/>
    </source>
</evidence>
<evidence type="ECO:0000256" key="2">
    <source>
        <dbReference type="ARBA" id="ARBA00022617"/>
    </source>
</evidence>
<dbReference type="STRING" id="861299.J421_1826"/>
<evidence type="ECO:0000256" key="7">
    <source>
        <dbReference type="SAM" id="SignalP"/>
    </source>
</evidence>
<dbReference type="Gene3D" id="1.10.760.10">
    <property type="entry name" value="Cytochrome c-like domain"/>
    <property type="match status" value="2"/>
</dbReference>
<feature type="domain" description="Cytochrome c" evidence="8">
    <location>
        <begin position="295"/>
        <end position="449"/>
    </location>
</feature>
<dbReference type="KEGG" id="gba:J421_1826"/>
<keyword evidence="3 6" id="KW-0479">Metal-binding</keyword>
<dbReference type="EMBL" id="CP007128">
    <property type="protein sequence ID" value="AHG89363.1"/>
    <property type="molecule type" value="Genomic_DNA"/>
</dbReference>
<evidence type="ECO:0000313" key="10">
    <source>
        <dbReference type="Proteomes" id="UP000019151"/>
    </source>
</evidence>
<dbReference type="GO" id="GO:0030313">
    <property type="term" value="C:cell envelope"/>
    <property type="evidence" value="ECO:0007669"/>
    <property type="project" value="UniProtKB-SubCell"/>
</dbReference>
<dbReference type="Proteomes" id="UP000019151">
    <property type="component" value="Chromosome"/>
</dbReference>
<comment type="subcellular location">
    <subcellularLocation>
        <location evidence="1">Cell envelope</location>
    </subcellularLocation>
</comment>
<dbReference type="InterPro" id="IPR051395">
    <property type="entry name" value="Cytochrome_c_Peroxidase/MauG"/>
</dbReference>
<reference evidence="9 10" key="1">
    <citation type="journal article" date="2014" name="Genome Announc.">
        <title>Genome Sequence and Methylome of Soil Bacterium Gemmatirosa kalamazoonensis KBS708T, a Member of the Rarely Cultivated Gemmatimonadetes Phylum.</title>
        <authorList>
            <person name="Debruyn J.M."/>
            <person name="Radosevich M."/>
            <person name="Wommack K.E."/>
            <person name="Polson S.W."/>
            <person name="Hauser L.J."/>
            <person name="Fawaz M.N."/>
            <person name="Korlach J."/>
            <person name="Tsai Y.C."/>
        </authorList>
    </citation>
    <scope>NUCLEOTIDE SEQUENCE [LARGE SCALE GENOMIC DNA]</scope>
    <source>
        <strain evidence="9 10">KBS708</strain>
    </source>
</reference>
<keyword evidence="7" id="KW-0732">Signal</keyword>
<dbReference type="InterPro" id="IPR004852">
    <property type="entry name" value="Di-haem_cyt_c_peroxidsae"/>
</dbReference>
<protein>
    <submittedName>
        <fullName evidence="9">Di-heme cytochrome c peroxidase</fullName>
    </submittedName>
</protein>
<dbReference type="InterPro" id="IPR009056">
    <property type="entry name" value="Cyt_c-like_dom"/>
</dbReference>